<dbReference type="PIRSF" id="PIRSF006221">
    <property type="entry name" value="Ketosamine-3-kinase"/>
    <property type="match status" value="1"/>
</dbReference>
<dbReference type="InterPro" id="IPR011009">
    <property type="entry name" value="Kinase-like_dom_sf"/>
</dbReference>
<dbReference type="Gene3D" id="1.10.510.10">
    <property type="entry name" value="Transferase(Phosphotransferase) domain 1"/>
    <property type="match status" value="1"/>
</dbReference>
<dbReference type="AlphaFoldDB" id="A0A239A450"/>
<gene>
    <name evidence="2" type="ORF">SAMN06265360_13020</name>
</gene>
<dbReference type="InterPro" id="IPR016477">
    <property type="entry name" value="Fructo-/Ketosamine-3-kinase"/>
</dbReference>
<dbReference type="Gene3D" id="1.20.1270.240">
    <property type="match status" value="1"/>
</dbReference>
<organism evidence="2 3">
    <name type="scientific">Haloechinothrix alba</name>
    <dbReference type="NCBI Taxonomy" id="664784"/>
    <lineage>
        <taxon>Bacteria</taxon>
        <taxon>Bacillati</taxon>
        <taxon>Actinomycetota</taxon>
        <taxon>Actinomycetes</taxon>
        <taxon>Pseudonocardiales</taxon>
        <taxon>Pseudonocardiaceae</taxon>
        <taxon>Haloechinothrix</taxon>
    </lineage>
</organism>
<sequence>MSARAADPRQAVERLLATDISEITPFRGALFAVTTADGRRIVAKRAPGPGAHAAEAAGLRWLAEPGDVPLPAVYAHDEQWLLIERVDPGAPTAEAARAFGAGLAGLHLRGAAAFGSPPPGGPAEAWIGLTGMRNIEEPDWPTFYARHRVAPYVRAARDSGAFGVEQAALFDRVCDNLDALTGPAEPPARLHGDAWSGNVHWSDGAHGRVWLLDPAAHGGHRETDLAMLRLFGAPMLEHILDAYEQAASDAGAPLADGWTDRVGLHQLFPLLVHTVLFGGGYAGQALAAARSALALR</sequence>
<dbReference type="GO" id="GO:0016301">
    <property type="term" value="F:kinase activity"/>
    <property type="evidence" value="ECO:0007669"/>
    <property type="project" value="UniProtKB-UniRule"/>
</dbReference>
<keyword evidence="1 2" id="KW-0418">Kinase</keyword>
<proteinExistence type="inferred from homology"/>
<dbReference type="EMBL" id="FZNW01000030">
    <property type="protein sequence ID" value="SNR90415.1"/>
    <property type="molecule type" value="Genomic_DNA"/>
</dbReference>
<dbReference type="Proteomes" id="UP000198348">
    <property type="component" value="Unassembled WGS sequence"/>
</dbReference>
<dbReference type="PANTHER" id="PTHR12149">
    <property type="entry name" value="FRUCTOSAMINE 3 KINASE-RELATED PROTEIN"/>
    <property type="match status" value="1"/>
</dbReference>
<dbReference type="RefSeq" id="WP_089303306.1">
    <property type="nucleotide sequence ID" value="NZ_FZNW01000030.1"/>
</dbReference>
<dbReference type="SUPFAM" id="SSF56112">
    <property type="entry name" value="Protein kinase-like (PK-like)"/>
    <property type="match status" value="1"/>
</dbReference>
<evidence type="ECO:0000313" key="2">
    <source>
        <dbReference type="EMBL" id="SNR90415.1"/>
    </source>
</evidence>
<keyword evidence="3" id="KW-1185">Reference proteome</keyword>
<comment type="similarity">
    <text evidence="1">Belongs to the fructosamine kinase family.</text>
</comment>
<dbReference type="PANTHER" id="PTHR12149:SF8">
    <property type="entry name" value="PROTEIN-RIBULOSAMINE 3-KINASE"/>
    <property type="match status" value="1"/>
</dbReference>
<dbReference type="OrthoDB" id="5291879at2"/>
<keyword evidence="1" id="KW-0808">Transferase</keyword>
<evidence type="ECO:0000256" key="1">
    <source>
        <dbReference type="PIRNR" id="PIRNR006221"/>
    </source>
</evidence>
<reference evidence="2 3" key="1">
    <citation type="submission" date="2017-06" db="EMBL/GenBank/DDBJ databases">
        <authorList>
            <person name="Kim H.J."/>
            <person name="Triplett B.A."/>
        </authorList>
    </citation>
    <scope>NUCLEOTIDE SEQUENCE [LARGE SCALE GENOMIC DNA]</scope>
    <source>
        <strain evidence="2 3">DSM 45207</strain>
    </source>
</reference>
<evidence type="ECO:0000313" key="3">
    <source>
        <dbReference type="Proteomes" id="UP000198348"/>
    </source>
</evidence>
<dbReference type="Pfam" id="PF03881">
    <property type="entry name" value="Fructosamin_kin"/>
    <property type="match status" value="1"/>
</dbReference>
<name>A0A239A450_9PSEU</name>
<protein>
    <submittedName>
        <fullName evidence="2">Fructosamine-3-kinase</fullName>
    </submittedName>
</protein>
<dbReference type="Gene3D" id="3.30.200.20">
    <property type="entry name" value="Phosphorylase Kinase, domain 1"/>
    <property type="match status" value="1"/>
</dbReference>
<accession>A0A239A450</accession>